<dbReference type="OrthoDB" id="9781034at2"/>
<proteinExistence type="predicted"/>
<dbReference type="PROSITE" id="PS00380">
    <property type="entry name" value="RHODANESE_1"/>
    <property type="match status" value="1"/>
</dbReference>
<dbReference type="SUPFAM" id="SSF52821">
    <property type="entry name" value="Rhodanese/Cell cycle control phosphatase"/>
    <property type="match status" value="2"/>
</dbReference>
<dbReference type="InterPro" id="IPR045078">
    <property type="entry name" value="TST/MPST-like"/>
</dbReference>
<dbReference type="CDD" id="cd01449">
    <property type="entry name" value="TST_Repeat_2"/>
    <property type="match status" value="1"/>
</dbReference>
<dbReference type="InterPro" id="IPR001763">
    <property type="entry name" value="Rhodanese-like_dom"/>
</dbReference>
<evidence type="ECO:0000256" key="1">
    <source>
        <dbReference type="ARBA" id="ARBA00022679"/>
    </source>
</evidence>
<dbReference type="PANTHER" id="PTHR11364">
    <property type="entry name" value="THIOSULFATE SULFERTANSFERASE"/>
    <property type="match status" value="1"/>
</dbReference>
<gene>
    <name evidence="4" type="ORF">ETQ85_04365</name>
</gene>
<protein>
    <submittedName>
        <fullName evidence="4">Sulfurtransferase</fullName>
    </submittedName>
</protein>
<keyword evidence="1 4" id="KW-0808">Transferase</keyword>
<dbReference type="PROSITE" id="PS50206">
    <property type="entry name" value="RHODANESE_3"/>
    <property type="match status" value="2"/>
</dbReference>
<dbReference type="Gene3D" id="3.40.250.10">
    <property type="entry name" value="Rhodanese-like domain"/>
    <property type="match status" value="2"/>
</dbReference>
<accession>A0A6C2D6Q9</accession>
<comment type="caution">
    <text evidence="4">The sequence shown here is derived from an EMBL/GenBank/DDBJ whole genome shotgun (WGS) entry which is preliminary data.</text>
</comment>
<sequence length="284" mass="30520">MPQPFTHLVGAHELATLATPEWRIFDCRFDLRDPALGPQAYATGHLPGAFYLDLEEDLSGPLSGLNGRHPLPDPHLLADKLGSLGVGPDTQVVAYDDVGGMFAARLWWLLRWLGHDRVAVLNGGIQAWTGSGQTLATDTPEAVAKAFTPKLQNALKVDANYVHSHLHAPAMLLIDARAPDRFRGENETLDPVGGHIPGAINRFFRDNLGPDGCFKQATELQEDFGKLIKGGDAHNVVHQCGSGVTACHNILAMEAAGLSESKLYAGSWSEWCADPARPVASGPD</sequence>
<dbReference type="EMBL" id="SDKK01000003">
    <property type="protein sequence ID" value="TYC61295.1"/>
    <property type="molecule type" value="Genomic_DNA"/>
</dbReference>
<organism evidence="4 5">
    <name type="scientific">Zoogloea oleivorans</name>
    <dbReference type="NCBI Taxonomy" id="1552750"/>
    <lineage>
        <taxon>Bacteria</taxon>
        <taxon>Pseudomonadati</taxon>
        <taxon>Pseudomonadota</taxon>
        <taxon>Betaproteobacteria</taxon>
        <taxon>Rhodocyclales</taxon>
        <taxon>Zoogloeaceae</taxon>
        <taxon>Zoogloea</taxon>
    </lineage>
</organism>
<keyword evidence="2" id="KW-0677">Repeat</keyword>
<name>A0A6C2D6Q9_9RHOO</name>
<dbReference type="CDD" id="cd01448">
    <property type="entry name" value="TST_Repeat_1"/>
    <property type="match status" value="1"/>
</dbReference>
<feature type="domain" description="Rhodanese" evidence="3">
    <location>
        <begin position="167"/>
        <end position="280"/>
    </location>
</feature>
<dbReference type="InterPro" id="IPR036873">
    <property type="entry name" value="Rhodanese-like_dom_sf"/>
</dbReference>
<evidence type="ECO:0000313" key="4">
    <source>
        <dbReference type="EMBL" id="TYC61295.1"/>
    </source>
</evidence>
<dbReference type="InterPro" id="IPR001307">
    <property type="entry name" value="Thiosulphate_STrfase_CS"/>
</dbReference>
<dbReference type="Pfam" id="PF00581">
    <property type="entry name" value="Rhodanese"/>
    <property type="match status" value="2"/>
</dbReference>
<dbReference type="GO" id="GO:0004792">
    <property type="term" value="F:thiosulfate-cyanide sulfurtransferase activity"/>
    <property type="evidence" value="ECO:0007669"/>
    <property type="project" value="InterPro"/>
</dbReference>
<evidence type="ECO:0000259" key="3">
    <source>
        <dbReference type="PROSITE" id="PS50206"/>
    </source>
</evidence>
<evidence type="ECO:0000256" key="2">
    <source>
        <dbReference type="ARBA" id="ARBA00022737"/>
    </source>
</evidence>
<dbReference type="RefSeq" id="WP_148577830.1">
    <property type="nucleotide sequence ID" value="NZ_JAVEUW010000046.1"/>
</dbReference>
<dbReference type="SMART" id="SM00450">
    <property type="entry name" value="RHOD"/>
    <property type="match status" value="2"/>
</dbReference>
<evidence type="ECO:0000313" key="5">
    <source>
        <dbReference type="Proteomes" id="UP000389128"/>
    </source>
</evidence>
<feature type="domain" description="Rhodanese" evidence="3">
    <location>
        <begin position="18"/>
        <end position="137"/>
    </location>
</feature>
<dbReference type="PANTHER" id="PTHR11364:SF27">
    <property type="entry name" value="SULFURTRANSFERASE"/>
    <property type="match status" value="1"/>
</dbReference>
<reference evidence="4 5" key="1">
    <citation type="submission" date="2019-01" db="EMBL/GenBank/DDBJ databases">
        <title>Zoogloea oleivorans genome sequencing and assembly.</title>
        <authorList>
            <person name="Tancsics A."/>
            <person name="Farkas M."/>
            <person name="Kriszt B."/>
            <person name="Maroti G."/>
            <person name="Horvath B."/>
        </authorList>
    </citation>
    <scope>NUCLEOTIDE SEQUENCE [LARGE SCALE GENOMIC DNA]</scope>
    <source>
        <strain evidence="4 5">Buc</strain>
    </source>
</reference>
<dbReference type="Proteomes" id="UP000389128">
    <property type="component" value="Unassembled WGS sequence"/>
</dbReference>
<keyword evidence="5" id="KW-1185">Reference proteome</keyword>
<dbReference type="AlphaFoldDB" id="A0A6C2D6Q9"/>